<sequence length="613" mass="67229">MTTRRSFIKALVALPPALSFSPGWAAGAETPDPSRLALVIGNSAYGAAPLVNPANDARAIGALFALAGFTVDSHLDATRSAMMAAIERFGAAARRAETRQVVFYYAGHGAQLDWRNYLLPVDAQIGKPEHIKQRCVDLGLLLAQFSAAKDKTFVVILDACRNNPFGTAYRPEQKGLSQFDAPVGSLLAYATSPGNVASDGEGQNGLYTENLVRELSQRNTRIEDALKRVRLNVRLASQGAQIPWESTSLEGDVFIFSEGSRKLTEGELEQQLEADVTEWTRIKSSKRIDDWVNYLRTFPNGRFAEIAQMRLARLLAEVERLAAEERQREEQKRLERVKPQKLAQPAGTKAATVPGQDPSPVPAATATPAQTQKPEPVSAAAPAPTSPIVEIGPGVKAPVLIAPSTNPFSAGRYPLGRIYTVGDLAVIRQSDLLTGIEEKTYRLRVTRVDYDEDRVEFNNGVFVADLMGNTIKSGAVEFDSPVQWTPAEFQVGKKWTAAFRRTQGGKTSNAYYDLHIVKRETVSIPAGSFDSFRIEGEGWNMTNGARLNVILWLVPGLNFPVRREFIARNKMGRFGQVERHELVSLRQQTIETTCVTPTGGLKRSHVIKSNCAP</sequence>
<evidence type="ECO:0000256" key="1">
    <source>
        <dbReference type="SAM" id="MobiDB-lite"/>
    </source>
</evidence>
<feature type="compositionally biased region" description="Basic and acidic residues" evidence="1">
    <location>
        <begin position="329"/>
        <end position="338"/>
    </location>
</feature>
<dbReference type="Pfam" id="PF00656">
    <property type="entry name" value="Peptidase_C14"/>
    <property type="match status" value="1"/>
</dbReference>
<proteinExistence type="predicted"/>
<evidence type="ECO:0000313" key="4">
    <source>
        <dbReference type="EMBL" id="SBT08632.1"/>
    </source>
</evidence>
<dbReference type="EMBL" id="FLQX01000138">
    <property type="protein sequence ID" value="SBT08632.1"/>
    <property type="molecule type" value="Genomic_DNA"/>
</dbReference>
<protein>
    <recommendedName>
        <fullName evidence="3">Caspase family p20 domain-containing protein</fullName>
    </recommendedName>
</protein>
<feature type="region of interest" description="Disordered" evidence="1">
    <location>
        <begin position="329"/>
        <end position="385"/>
    </location>
</feature>
<feature type="domain" description="Caspase family p20" evidence="3">
    <location>
        <begin position="33"/>
        <end position="164"/>
    </location>
</feature>
<dbReference type="InterPro" id="IPR029030">
    <property type="entry name" value="Caspase-like_dom_sf"/>
</dbReference>
<dbReference type="InterPro" id="IPR006311">
    <property type="entry name" value="TAT_signal"/>
</dbReference>
<dbReference type="InterPro" id="IPR011600">
    <property type="entry name" value="Pept_C14_caspase"/>
</dbReference>
<feature type="signal peptide" evidence="2">
    <location>
        <begin position="1"/>
        <end position="25"/>
    </location>
</feature>
<dbReference type="PANTHER" id="PTHR22576:SF37">
    <property type="entry name" value="MUCOSA-ASSOCIATED LYMPHOID TISSUE LYMPHOMA TRANSLOCATION PROTEIN 1"/>
    <property type="match status" value="1"/>
</dbReference>
<accession>A0A1A8XVL3</accession>
<evidence type="ECO:0000256" key="2">
    <source>
        <dbReference type="SAM" id="SignalP"/>
    </source>
</evidence>
<keyword evidence="2" id="KW-0732">Signal</keyword>
<reference evidence="4 5" key="1">
    <citation type="submission" date="2016-06" db="EMBL/GenBank/DDBJ databases">
        <authorList>
            <person name="Kjaerup R.B."/>
            <person name="Dalgaard T.S."/>
            <person name="Juul-Madsen H.R."/>
        </authorList>
    </citation>
    <scope>NUCLEOTIDE SEQUENCE [LARGE SCALE GENOMIC DNA]</scope>
    <source>
        <strain evidence="4">3</strain>
    </source>
</reference>
<dbReference type="Gene3D" id="2.40.360.20">
    <property type="match status" value="1"/>
</dbReference>
<evidence type="ECO:0000313" key="5">
    <source>
        <dbReference type="Proteomes" id="UP000199169"/>
    </source>
</evidence>
<dbReference type="Proteomes" id="UP000199169">
    <property type="component" value="Unassembled WGS sequence"/>
</dbReference>
<dbReference type="PANTHER" id="PTHR22576">
    <property type="entry name" value="MUCOSA ASSOCIATED LYMPHOID TISSUE LYMPHOMA TRANSLOCATION PROTEIN 1/PARACASPASE"/>
    <property type="match status" value="1"/>
</dbReference>
<dbReference type="GO" id="GO:0006508">
    <property type="term" value="P:proteolysis"/>
    <property type="evidence" value="ECO:0007669"/>
    <property type="project" value="InterPro"/>
</dbReference>
<dbReference type="InterPro" id="IPR001309">
    <property type="entry name" value="Pept_C14_p20"/>
</dbReference>
<dbReference type="GO" id="GO:0004197">
    <property type="term" value="F:cysteine-type endopeptidase activity"/>
    <property type="evidence" value="ECO:0007669"/>
    <property type="project" value="InterPro"/>
</dbReference>
<name>A0A1A8XVL3_9PROT</name>
<dbReference type="SUPFAM" id="SSF52129">
    <property type="entry name" value="Caspase-like"/>
    <property type="match status" value="1"/>
</dbReference>
<dbReference type="PROSITE" id="PS50208">
    <property type="entry name" value="CASPASE_P20"/>
    <property type="match status" value="1"/>
</dbReference>
<dbReference type="Gene3D" id="3.40.50.1460">
    <property type="match status" value="1"/>
</dbReference>
<keyword evidence="5" id="KW-1185">Reference proteome</keyword>
<dbReference type="STRING" id="1860102.ACCAA_60018"/>
<feature type="chain" id="PRO_5008381822" description="Caspase family p20 domain-containing protein" evidence="2">
    <location>
        <begin position="26"/>
        <end position="613"/>
    </location>
</feature>
<dbReference type="PROSITE" id="PS51318">
    <property type="entry name" value="TAT"/>
    <property type="match status" value="1"/>
</dbReference>
<organism evidence="4 5">
    <name type="scientific">Candidatus Accumulibacter aalborgensis</name>
    <dbReference type="NCBI Taxonomy" id="1860102"/>
    <lineage>
        <taxon>Bacteria</taxon>
        <taxon>Pseudomonadati</taxon>
        <taxon>Pseudomonadota</taxon>
        <taxon>Betaproteobacteria</taxon>
        <taxon>Candidatus Accumulibacter</taxon>
    </lineage>
</organism>
<dbReference type="InterPro" id="IPR052039">
    <property type="entry name" value="Caspase-related_regulators"/>
</dbReference>
<dbReference type="AlphaFoldDB" id="A0A1A8XVL3"/>
<dbReference type="RefSeq" id="WP_186408372.1">
    <property type="nucleotide sequence ID" value="NZ_FLQX01000138.1"/>
</dbReference>
<evidence type="ECO:0000259" key="3">
    <source>
        <dbReference type="PROSITE" id="PS50208"/>
    </source>
</evidence>
<gene>
    <name evidence="4" type="ORF">ACCAA_60018</name>
</gene>
<feature type="compositionally biased region" description="Low complexity" evidence="1">
    <location>
        <begin position="362"/>
        <end position="385"/>
    </location>
</feature>